<dbReference type="PROSITE" id="PS50977">
    <property type="entry name" value="HTH_TETR_2"/>
    <property type="match status" value="1"/>
</dbReference>
<keyword evidence="1" id="KW-0805">Transcription regulation</keyword>
<dbReference type="EMBL" id="BSQG01000004">
    <property type="protein sequence ID" value="GLU48312.1"/>
    <property type="molecule type" value="Genomic_DNA"/>
</dbReference>
<dbReference type="GO" id="GO:0003677">
    <property type="term" value="F:DNA binding"/>
    <property type="evidence" value="ECO:0007669"/>
    <property type="project" value="UniProtKB-UniRule"/>
</dbReference>
<gene>
    <name evidence="6" type="ORF">Nans01_26630</name>
</gene>
<dbReference type="Proteomes" id="UP001165092">
    <property type="component" value="Unassembled WGS sequence"/>
</dbReference>
<reference evidence="6" key="1">
    <citation type="submission" date="2023-02" db="EMBL/GenBank/DDBJ databases">
        <title>Nocardiopsis ansamitocini NBRC 112285.</title>
        <authorList>
            <person name="Ichikawa N."/>
            <person name="Sato H."/>
            <person name="Tonouchi N."/>
        </authorList>
    </citation>
    <scope>NUCLEOTIDE SEQUENCE</scope>
    <source>
        <strain evidence="6">NBRC 112285</strain>
    </source>
</reference>
<comment type="caution">
    <text evidence="6">The sequence shown here is derived from an EMBL/GenBank/DDBJ whole genome shotgun (WGS) entry which is preliminary data.</text>
</comment>
<keyword evidence="2 4" id="KW-0238">DNA-binding</keyword>
<evidence type="ECO:0000256" key="4">
    <source>
        <dbReference type="PROSITE-ProRule" id="PRU00335"/>
    </source>
</evidence>
<accession>A0A9W6P763</accession>
<keyword evidence="3" id="KW-0804">Transcription</keyword>
<name>A0A9W6P763_9ACTN</name>
<dbReference type="AlphaFoldDB" id="A0A9W6P763"/>
<dbReference type="InterPro" id="IPR009057">
    <property type="entry name" value="Homeodomain-like_sf"/>
</dbReference>
<dbReference type="InterPro" id="IPR001647">
    <property type="entry name" value="HTH_TetR"/>
</dbReference>
<dbReference type="Gene3D" id="1.10.357.10">
    <property type="entry name" value="Tetracycline Repressor, domain 2"/>
    <property type="match status" value="1"/>
</dbReference>
<keyword evidence="7" id="KW-1185">Reference proteome</keyword>
<evidence type="ECO:0000256" key="1">
    <source>
        <dbReference type="ARBA" id="ARBA00023015"/>
    </source>
</evidence>
<proteinExistence type="predicted"/>
<dbReference type="SUPFAM" id="SSF46689">
    <property type="entry name" value="Homeodomain-like"/>
    <property type="match status" value="1"/>
</dbReference>
<evidence type="ECO:0000259" key="5">
    <source>
        <dbReference type="PROSITE" id="PS50977"/>
    </source>
</evidence>
<feature type="DNA-binding region" description="H-T-H motif" evidence="4">
    <location>
        <begin position="35"/>
        <end position="54"/>
    </location>
</feature>
<protein>
    <submittedName>
        <fullName evidence="6">TetR family transcriptional regulator</fullName>
    </submittedName>
</protein>
<evidence type="ECO:0000313" key="6">
    <source>
        <dbReference type="EMBL" id="GLU48312.1"/>
    </source>
</evidence>
<feature type="domain" description="HTH tetR-type" evidence="5">
    <location>
        <begin position="11"/>
        <end position="72"/>
    </location>
</feature>
<dbReference type="InterPro" id="IPR025996">
    <property type="entry name" value="MT1864/Rv1816-like_C"/>
</dbReference>
<dbReference type="InterPro" id="IPR036271">
    <property type="entry name" value="Tet_transcr_reg_TetR-rel_C_sf"/>
</dbReference>
<evidence type="ECO:0000256" key="3">
    <source>
        <dbReference type="ARBA" id="ARBA00023163"/>
    </source>
</evidence>
<dbReference type="Pfam" id="PF00440">
    <property type="entry name" value="TetR_N"/>
    <property type="match status" value="1"/>
</dbReference>
<sequence length="203" mass="22130">MTTAPLKRDSRNLRQALMDAASVMLLEASPAPAPSLRAVARACNVSATAVYLHFDSWAALIDAVLDQHFTDVRTRIDSAGRTSAHPRERLDATALAYVLWGLEYPGPYQLLFESTERLKDPGVVDSWSKELIGSMARDLLATGFVGDMAKAVEAVDRLSIALHGIISIRRHKPGRAWSRNVPEEVVGMVEVFAGPPRGLAGER</sequence>
<organism evidence="6 7">
    <name type="scientific">Nocardiopsis ansamitocini</name>
    <dbReference type="NCBI Taxonomy" id="1670832"/>
    <lineage>
        <taxon>Bacteria</taxon>
        <taxon>Bacillati</taxon>
        <taxon>Actinomycetota</taxon>
        <taxon>Actinomycetes</taxon>
        <taxon>Streptosporangiales</taxon>
        <taxon>Nocardiopsidaceae</taxon>
        <taxon>Nocardiopsis</taxon>
    </lineage>
</organism>
<dbReference type="RefSeq" id="WP_285759806.1">
    <property type="nucleotide sequence ID" value="NZ_BSQG01000004.1"/>
</dbReference>
<dbReference type="Pfam" id="PF13305">
    <property type="entry name" value="TetR_C_33"/>
    <property type="match status" value="1"/>
</dbReference>
<evidence type="ECO:0000313" key="7">
    <source>
        <dbReference type="Proteomes" id="UP001165092"/>
    </source>
</evidence>
<dbReference type="SUPFAM" id="SSF48498">
    <property type="entry name" value="Tetracyclin repressor-like, C-terminal domain"/>
    <property type="match status" value="1"/>
</dbReference>
<evidence type="ECO:0000256" key="2">
    <source>
        <dbReference type="ARBA" id="ARBA00023125"/>
    </source>
</evidence>